<dbReference type="Proteomes" id="UP000053392">
    <property type="component" value="Unassembled WGS sequence"/>
</dbReference>
<dbReference type="EMBL" id="KN847899">
    <property type="protein sequence ID" value="KIR41692.1"/>
    <property type="molecule type" value="Genomic_DNA"/>
</dbReference>
<name>A0A0D0T713_9TREE</name>
<keyword evidence="2" id="KW-1185">Reference proteome</keyword>
<dbReference type="AlphaFoldDB" id="A0A0D0T713"/>
<dbReference type="HOGENOM" id="CLU_2196833_0_0_1"/>
<organism evidence="1 2">
    <name type="scientific">Cryptococcus deuterogattii Ram5</name>
    <dbReference type="NCBI Taxonomy" id="1296110"/>
    <lineage>
        <taxon>Eukaryota</taxon>
        <taxon>Fungi</taxon>
        <taxon>Dikarya</taxon>
        <taxon>Basidiomycota</taxon>
        <taxon>Agaricomycotina</taxon>
        <taxon>Tremellomycetes</taxon>
        <taxon>Tremellales</taxon>
        <taxon>Cryptococcaceae</taxon>
        <taxon>Cryptococcus</taxon>
        <taxon>Cryptococcus gattii species complex</taxon>
    </lineage>
</organism>
<gene>
    <name evidence="1" type="ORF">I313_01849</name>
</gene>
<proteinExistence type="predicted"/>
<protein>
    <submittedName>
        <fullName evidence="1">Uncharacterized protein</fullName>
    </submittedName>
</protein>
<evidence type="ECO:0000313" key="2">
    <source>
        <dbReference type="Proteomes" id="UP000053392"/>
    </source>
</evidence>
<reference evidence="1 2" key="1">
    <citation type="submission" date="2015-01" db="EMBL/GenBank/DDBJ databases">
        <title>The Genome Sequence of Cryptococcus gattii Ram5.</title>
        <authorList>
            <consortium name="The Broad Institute Genomics Platform"/>
            <person name="Cuomo C."/>
            <person name="Litvintseva A."/>
            <person name="Chen Y."/>
            <person name="Heitman J."/>
            <person name="Sun S."/>
            <person name="Springer D."/>
            <person name="Dromer F."/>
            <person name="Young S."/>
            <person name="Zeng Q."/>
            <person name="Gargeya S."/>
            <person name="Abouelleil A."/>
            <person name="Alvarado L."/>
            <person name="Chapman S.B."/>
            <person name="Gainer-Dewar J."/>
            <person name="Goldberg J."/>
            <person name="Griggs A."/>
            <person name="Gujja S."/>
            <person name="Hansen M."/>
            <person name="Howarth C."/>
            <person name="Imamovic A."/>
            <person name="Larimer J."/>
            <person name="Murphy C."/>
            <person name="Naylor J."/>
            <person name="Pearson M."/>
            <person name="Priest M."/>
            <person name="Roberts A."/>
            <person name="Saif S."/>
            <person name="Shea T."/>
            <person name="Sykes S."/>
            <person name="Wortman J."/>
            <person name="Nusbaum C."/>
            <person name="Birren B."/>
        </authorList>
    </citation>
    <scope>NUCLEOTIDE SEQUENCE [LARGE SCALE GENOMIC DNA]</scope>
    <source>
        <strain evidence="1 2">Ram5</strain>
    </source>
</reference>
<sequence>MATAIYVRDQMVYDMYMSNEVCGVARRGKKGKERERGPRQLPMDVCKLKTSSQGIPMTRGQRGMVLLEETGDERRGGTISAPARVVTQCRVLRGARPVWRIRGTLMEN</sequence>
<accession>A0A0D0T713</accession>
<evidence type="ECO:0000313" key="1">
    <source>
        <dbReference type="EMBL" id="KIR41692.1"/>
    </source>
</evidence>